<name>A0ABS7PD58_9SPHN</name>
<comment type="caution">
    <text evidence="3">The sequence shown here is derived from an EMBL/GenBank/DDBJ whole genome shotgun (WGS) entry which is preliminary data.</text>
</comment>
<keyword evidence="4" id="KW-1185">Reference proteome</keyword>
<evidence type="ECO:0000313" key="4">
    <source>
        <dbReference type="Proteomes" id="UP000759298"/>
    </source>
</evidence>
<organism evidence="3 4">
    <name type="scientific">Alteriqipengyuania abyssalis</name>
    <dbReference type="NCBI Taxonomy" id="2860200"/>
    <lineage>
        <taxon>Bacteria</taxon>
        <taxon>Pseudomonadati</taxon>
        <taxon>Pseudomonadota</taxon>
        <taxon>Alphaproteobacteria</taxon>
        <taxon>Sphingomonadales</taxon>
        <taxon>Erythrobacteraceae</taxon>
        <taxon>Alteriqipengyuania</taxon>
    </lineage>
</organism>
<evidence type="ECO:0000313" key="3">
    <source>
        <dbReference type="EMBL" id="MBY8336926.1"/>
    </source>
</evidence>
<dbReference type="RefSeq" id="WP_222824526.1">
    <property type="nucleotide sequence ID" value="NZ_JAHWXP010000002.1"/>
</dbReference>
<feature type="transmembrane region" description="Helical" evidence="1">
    <location>
        <begin position="48"/>
        <end position="65"/>
    </location>
</feature>
<evidence type="ECO:0000256" key="1">
    <source>
        <dbReference type="SAM" id="Phobius"/>
    </source>
</evidence>
<proteinExistence type="predicted"/>
<protein>
    <submittedName>
        <fullName evidence="3">Uncharacterized protein</fullName>
    </submittedName>
</protein>
<gene>
    <name evidence="3" type="ORF">KYN89_07675</name>
</gene>
<keyword evidence="1" id="KW-0812">Transmembrane</keyword>
<dbReference type="Proteomes" id="UP000759298">
    <property type="component" value="Unassembled WGS sequence"/>
</dbReference>
<keyword evidence="1" id="KW-0472">Membrane</keyword>
<sequence length="75" mass="7270">MRIAKTLTAAAALALAGGSIAAQAEPVRTAAPASEESEIAGLSYGTQFIALALIAGVIAGAVALTDSDDDTPISA</sequence>
<evidence type="ECO:0000256" key="2">
    <source>
        <dbReference type="SAM" id="SignalP"/>
    </source>
</evidence>
<keyword evidence="1" id="KW-1133">Transmembrane helix</keyword>
<keyword evidence="2" id="KW-0732">Signal</keyword>
<dbReference type="EMBL" id="JAHWXP010000002">
    <property type="protein sequence ID" value="MBY8336926.1"/>
    <property type="molecule type" value="Genomic_DNA"/>
</dbReference>
<feature type="chain" id="PRO_5046033128" evidence="2">
    <location>
        <begin position="25"/>
        <end position="75"/>
    </location>
</feature>
<reference evidence="3 4" key="1">
    <citation type="submission" date="2021-07" db="EMBL/GenBank/DDBJ databases">
        <title>Alteriqipengyuania abyssalis NZ-12B nov, sp.nov isolated from deep sea sponge in pacific ocean.</title>
        <authorList>
            <person name="Tareen S."/>
            <person name="Wink J."/>
        </authorList>
    </citation>
    <scope>NUCLEOTIDE SEQUENCE [LARGE SCALE GENOMIC DNA]</scope>
    <source>
        <strain evidence="3 4">NZ-12B</strain>
    </source>
</reference>
<feature type="signal peptide" evidence="2">
    <location>
        <begin position="1"/>
        <end position="24"/>
    </location>
</feature>
<accession>A0ABS7PD58</accession>